<dbReference type="Proteomes" id="UP000007266">
    <property type="component" value="Linkage group 4"/>
</dbReference>
<accession>D1ZZI3</accession>
<feature type="region of interest" description="Disordered" evidence="1">
    <location>
        <begin position="87"/>
        <end position="110"/>
    </location>
</feature>
<evidence type="ECO:0000256" key="1">
    <source>
        <dbReference type="SAM" id="MobiDB-lite"/>
    </source>
</evidence>
<evidence type="ECO:0000313" key="3">
    <source>
        <dbReference type="Proteomes" id="UP000007266"/>
    </source>
</evidence>
<reference evidence="2 3" key="2">
    <citation type="journal article" date="2010" name="Nucleic Acids Res.">
        <title>BeetleBase in 2010: revisions to provide comprehensive genomic information for Tribolium castaneum.</title>
        <authorList>
            <person name="Kim H.S."/>
            <person name="Murphy T."/>
            <person name="Xia J."/>
            <person name="Caragea D."/>
            <person name="Park Y."/>
            <person name="Beeman R.W."/>
            <person name="Lorenzen M.D."/>
            <person name="Butcher S."/>
            <person name="Manak J.R."/>
            <person name="Brown S.J."/>
        </authorList>
    </citation>
    <scope>GENOME REANNOTATION</scope>
    <source>
        <strain evidence="2 3">Georgia GA2</strain>
    </source>
</reference>
<protein>
    <submittedName>
        <fullName evidence="2">Uncharacterized protein</fullName>
    </submittedName>
</protein>
<sequence length="110" mass="12038">MGHVSVAVVPAGKALHVCSCYRVAQGSKKQYLGLVDLNVPANEMTLQVNGRFWRQITFDFYHVLIAMIIDSVRGFIASAEKSHEVQIKGTGSRGGTLAKMPPINPQRQTV</sequence>
<dbReference type="HOGENOM" id="CLU_2174180_0_0_1"/>
<gene>
    <name evidence="2" type="primary">GLEAN_07449</name>
    <name evidence="2" type="ORF">TcasGA2_TC007449</name>
</gene>
<reference evidence="2 3" key="1">
    <citation type="journal article" date="2008" name="Nature">
        <title>The genome of the model beetle and pest Tribolium castaneum.</title>
        <authorList>
            <consortium name="Tribolium Genome Sequencing Consortium"/>
            <person name="Richards S."/>
            <person name="Gibbs R.A."/>
            <person name="Weinstock G.M."/>
            <person name="Brown S.J."/>
            <person name="Denell R."/>
            <person name="Beeman R.W."/>
            <person name="Gibbs R."/>
            <person name="Beeman R.W."/>
            <person name="Brown S.J."/>
            <person name="Bucher G."/>
            <person name="Friedrich M."/>
            <person name="Grimmelikhuijzen C.J."/>
            <person name="Klingler M."/>
            <person name="Lorenzen M."/>
            <person name="Richards S."/>
            <person name="Roth S."/>
            <person name="Schroder R."/>
            <person name="Tautz D."/>
            <person name="Zdobnov E.M."/>
            <person name="Muzny D."/>
            <person name="Gibbs R.A."/>
            <person name="Weinstock G.M."/>
            <person name="Attaway T."/>
            <person name="Bell S."/>
            <person name="Buhay C.J."/>
            <person name="Chandrabose M.N."/>
            <person name="Chavez D."/>
            <person name="Clerk-Blankenburg K.P."/>
            <person name="Cree A."/>
            <person name="Dao M."/>
            <person name="Davis C."/>
            <person name="Chacko J."/>
            <person name="Dinh H."/>
            <person name="Dugan-Rocha S."/>
            <person name="Fowler G."/>
            <person name="Garner T.T."/>
            <person name="Garnes J."/>
            <person name="Gnirke A."/>
            <person name="Hawes A."/>
            <person name="Hernandez J."/>
            <person name="Hines S."/>
            <person name="Holder M."/>
            <person name="Hume J."/>
            <person name="Jhangiani S.N."/>
            <person name="Joshi V."/>
            <person name="Khan Z.M."/>
            <person name="Jackson L."/>
            <person name="Kovar C."/>
            <person name="Kowis A."/>
            <person name="Lee S."/>
            <person name="Lewis L.R."/>
            <person name="Margolis J."/>
            <person name="Morgan M."/>
            <person name="Nazareth L.V."/>
            <person name="Nguyen N."/>
            <person name="Okwuonu G."/>
            <person name="Parker D."/>
            <person name="Richards S."/>
            <person name="Ruiz S.J."/>
            <person name="Santibanez J."/>
            <person name="Savard J."/>
            <person name="Scherer S.E."/>
            <person name="Schneider B."/>
            <person name="Sodergren E."/>
            <person name="Tautz D."/>
            <person name="Vattahil S."/>
            <person name="Villasana D."/>
            <person name="White C.S."/>
            <person name="Wright R."/>
            <person name="Park Y."/>
            <person name="Beeman R.W."/>
            <person name="Lord J."/>
            <person name="Oppert B."/>
            <person name="Lorenzen M."/>
            <person name="Brown S."/>
            <person name="Wang L."/>
            <person name="Savard J."/>
            <person name="Tautz D."/>
            <person name="Richards S."/>
            <person name="Weinstock G."/>
            <person name="Gibbs R.A."/>
            <person name="Liu Y."/>
            <person name="Worley K."/>
            <person name="Weinstock G."/>
            <person name="Elsik C.G."/>
            <person name="Reese J.T."/>
            <person name="Elhaik E."/>
            <person name="Landan G."/>
            <person name="Graur D."/>
            <person name="Arensburger P."/>
            <person name="Atkinson P."/>
            <person name="Beeman R.W."/>
            <person name="Beidler J."/>
            <person name="Brown S.J."/>
            <person name="Demuth J.P."/>
            <person name="Drury D.W."/>
            <person name="Du Y.Z."/>
            <person name="Fujiwara H."/>
            <person name="Lorenzen M."/>
            <person name="Maselli V."/>
            <person name="Osanai M."/>
            <person name="Park Y."/>
            <person name="Robertson H.M."/>
            <person name="Tu Z."/>
            <person name="Wang J.J."/>
            <person name="Wang S."/>
            <person name="Richards S."/>
            <person name="Song H."/>
            <person name="Zhang L."/>
            <person name="Sodergren E."/>
            <person name="Werner D."/>
            <person name="Stanke M."/>
            <person name="Morgenstern B."/>
            <person name="Solovyev V."/>
            <person name="Kosarev P."/>
            <person name="Brown G."/>
            <person name="Chen H.C."/>
            <person name="Ermolaeva O."/>
            <person name="Hlavina W."/>
            <person name="Kapustin Y."/>
            <person name="Kiryutin B."/>
            <person name="Kitts P."/>
            <person name="Maglott D."/>
            <person name="Pruitt K."/>
            <person name="Sapojnikov V."/>
            <person name="Souvorov A."/>
            <person name="Mackey A.J."/>
            <person name="Waterhouse R.M."/>
            <person name="Wyder S."/>
            <person name="Zdobnov E.M."/>
            <person name="Zdobnov E.M."/>
            <person name="Wyder S."/>
            <person name="Kriventseva E.V."/>
            <person name="Kadowaki T."/>
            <person name="Bork P."/>
            <person name="Aranda M."/>
            <person name="Bao R."/>
            <person name="Beermann A."/>
            <person name="Berns N."/>
            <person name="Bolognesi R."/>
            <person name="Bonneton F."/>
            <person name="Bopp D."/>
            <person name="Brown S.J."/>
            <person name="Bucher G."/>
            <person name="Butts T."/>
            <person name="Chaumot A."/>
            <person name="Denell R.E."/>
            <person name="Ferrier D.E."/>
            <person name="Friedrich M."/>
            <person name="Gordon C.M."/>
            <person name="Jindra M."/>
            <person name="Klingler M."/>
            <person name="Lan Q."/>
            <person name="Lattorff H.M."/>
            <person name="Laudet V."/>
            <person name="von Levetsow C."/>
            <person name="Liu Z."/>
            <person name="Lutz R."/>
            <person name="Lynch J.A."/>
            <person name="da Fonseca R.N."/>
            <person name="Posnien N."/>
            <person name="Reuter R."/>
            <person name="Roth S."/>
            <person name="Savard J."/>
            <person name="Schinko J.B."/>
            <person name="Schmitt C."/>
            <person name="Schoppmeier M."/>
            <person name="Schroder R."/>
            <person name="Shippy T.D."/>
            <person name="Simonnet F."/>
            <person name="Marques-Souza H."/>
            <person name="Tautz D."/>
            <person name="Tomoyasu Y."/>
            <person name="Trauner J."/>
            <person name="Van der Zee M."/>
            <person name="Vervoort M."/>
            <person name="Wittkopp N."/>
            <person name="Wimmer E.A."/>
            <person name="Yang X."/>
            <person name="Jones A.K."/>
            <person name="Sattelle D.B."/>
            <person name="Ebert P.R."/>
            <person name="Nelson D."/>
            <person name="Scott J.G."/>
            <person name="Beeman R.W."/>
            <person name="Muthukrishnan S."/>
            <person name="Kramer K.J."/>
            <person name="Arakane Y."/>
            <person name="Beeman R.W."/>
            <person name="Zhu Q."/>
            <person name="Hogenkamp D."/>
            <person name="Dixit R."/>
            <person name="Oppert B."/>
            <person name="Jiang H."/>
            <person name="Zou Z."/>
            <person name="Marshall J."/>
            <person name="Elpidina E."/>
            <person name="Vinokurov K."/>
            <person name="Oppert C."/>
            <person name="Zou Z."/>
            <person name="Evans J."/>
            <person name="Lu Z."/>
            <person name="Zhao P."/>
            <person name="Sumathipala N."/>
            <person name="Altincicek B."/>
            <person name="Vilcinskas A."/>
            <person name="Williams M."/>
            <person name="Hultmark D."/>
            <person name="Hetru C."/>
            <person name="Jiang H."/>
            <person name="Grimmelikhuijzen C.J."/>
            <person name="Hauser F."/>
            <person name="Cazzamali G."/>
            <person name="Williamson M."/>
            <person name="Park Y."/>
            <person name="Li B."/>
            <person name="Tanaka Y."/>
            <person name="Predel R."/>
            <person name="Neupert S."/>
            <person name="Schachtner J."/>
            <person name="Verleyen P."/>
            <person name="Raible F."/>
            <person name="Bork P."/>
            <person name="Friedrich M."/>
            <person name="Walden K.K."/>
            <person name="Robertson H.M."/>
            <person name="Angeli S."/>
            <person name="Foret S."/>
            <person name="Bucher G."/>
            <person name="Schuetz S."/>
            <person name="Maleszka R."/>
            <person name="Wimmer E.A."/>
            <person name="Beeman R.W."/>
            <person name="Lorenzen M."/>
            <person name="Tomoyasu Y."/>
            <person name="Miller S.C."/>
            <person name="Grossmann D."/>
            <person name="Bucher G."/>
        </authorList>
    </citation>
    <scope>NUCLEOTIDE SEQUENCE [LARGE SCALE GENOMIC DNA]</scope>
    <source>
        <strain evidence="2 3">Georgia GA2</strain>
    </source>
</reference>
<keyword evidence="3" id="KW-1185">Reference proteome</keyword>
<dbReference type="EMBL" id="KQ971338">
    <property type="protein sequence ID" value="EFA01846.1"/>
    <property type="molecule type" value="Genomic_DNA"/>
</dbReference>
<name>D1ZZI3_TRICA</name>
<proteinExistence type="predicted"/>
<dbReference type="AlphaFoldDB" id="D1ZZI3"/>
<organism evidence="2 3">
    <name type="scientific">Tribolium castaneum</name>
    <name type="common">Red flour beetle</name>
    <dbReference type="NCBI Taxonomy" id="7070"/>
    <lineage>
        <taxon>Eukaryota</taxon>
        <taxon>Metazoa</taxon>
        <taxon>Ecdysozoa</taxon>
        <taxon>Arthropoda</taxon>
        <taxon>Hexapoda</taxon>
        <taxon>Insecta</taxon>
        <taxon>Pterygota</taxon>
        <taxon>Neoptera</taxon>
        <taxon>Endopterygota</taxon>
        <taxon>Coleoptera</taxon>
        <taxon>Polyphaga</taxon>
        <taxon>Cucujiformia</taxon>
        <taxon>Tenebrionidae</taxon>
        <taxon>Tenebrionidae incertae sedis</taxon>
        <taxon>Tribolium</taxon>
    </lineage>
</organism>
<dbReference type="InParanoid" id="D1ZZI3"/>
<evidence type="ECO:0000313" key="2">
    <source>
        <dbReference type="EMBL" id="EFA01846.1"/>
    </source>
</evidence>